<feature type="compositionally biased region" description="Basic and acidic residues" evidence="1">
    <location>
        <begin position="235"/>
        <end position="247"/>
    </location>
</feature>
<organism evidence="2 3">
    <name type="scientific">Periconia digitata</name>
    <dbReference type="NCBI Taxonomy" id="1303443"/>
    <lineage>
        <taxon>Eukaryota</taxon>
        <taxon>Fungi</taxon>
        <taxon>Dikarya</taxon>
        <taxon>Ascomycota</taxon>
        <taxon>Pezizomycotina</taxon>
        <taxon>Dothideomycetes</taxon>
        <taxon>Pleosporomycetidae</taxon>
        <taxon>Pleosporales</taxon>
        <taxon>Massarineae</taxon>
        <taxon>Periconiaceae</taxon>
        <taxon>Periconia</taxon>
    </lineage>
</organism>
<feature type="region of interest" description="Disordered" evidence="1">
    <location>
        <begin position="17"/>
        <end position="56"/>
    </location>
</feature>
<feature type="compositionally biased region" description="Basic residues" evidence="1">
    <location>
        <begin position="25"/>
        <end position="41"/>
    </location>
</feature>
<reference evidence="2" key="1">
    <citation type="submission" date="2023-01" db="EMBL/GenBank/DDBJ databases">
        <authorList>
            <person name="Van Ghelder C."/>
            <person name="Rancurel C."/>
        </authorList>
    </citation>
    <scope>NUCLEOTIDE SEQUENCE</scope>
    <source>
        <strain evidence="2">CNCM I-4278</strain>
    </source>
</reference>
<evidence type="ECO:0000313" key="2">
    <source>
        <dbReference type="EMBL" id="CAI6333021.1"/>
    </source>
</evidence>
<evidence type="ECO:0000256" key="1">
    <source>
        <dbReference type="SAM" id="MobiDB-lite"/>
    </source>
</evidence>
<feature type="region of interest" description="Disordered" evidence="1">
    <location>
        <begin position="73"/>
        <end position="253"/>
    </location>
</feature>
<comment type="caution">
    <text evidence="2">The sequence shown here is derived from an EMBL/GenBank/DDBJ whole genome shotgun (WGS) entry which is preliminary data.</text>
</comment>
<evidence type="ECO:0000313" key="3">
    <source>
        <dbReference type="Proteomes" id="UP001152607"/>
    </source>
</evidence>
<accession>A0A9W4XPV1</accession>
<sequence>MVVLGEHVYGRPALPSPVHWEGARGRRSAPRQSRARFRSRPISRPGFRPSPRPPIRARHVHVHSGAVVHRHLPPSWRDCSRSSATQPSSVQSDTVATPKTPTPAGRPQTTAAVSTRQSRRRVRSPDGEESTPHDEEENVPRYQTRQSQSKRRRLGKTRASNDGDPDSSSRNVGLSVSSGNAGPSRSPYSVVQFAGMETPDSFPTMGTRKSARGRKAKVGTANTSARSLGKQPVNPDHELLTSDKENEGPSVYE</sequence>
<feature type="compositionally biased region" description="Low complexity" evidence="1">
    <location>
        <begin position="168"/>
        <end position="180"/>
    </location>
</feature>
<dbReference type="Proteomes" id="UP001152607">
    <property type="component" value="Unassembled WGS sequence"/>
</dbReference>
<feature type="compositionally biased region" description="Basic and acidic residues" evidence="1">
    <location>
        <begin position="123"/>
        <end position="133"/>
    </location>
</feature>
<protein>
    <submittedName>
        <fullName evidence="2">Uncharacterized protein</fullName>
    </submittedName>
</protein>
<gene>
    <name evidence="2" type="ORF">PDIGIT_LOCUS6055</name>
</gene>
<keyword evidence="3" id="KW-1185">Reference proteome</keyword>
<name>A0A9W4XPV1_9PLEO</name>
<feature type="compositionally biased region" description="Polar residues" evidence="1">
    <location>
        <begin position="81"/>
        <end position="99"/>
    </location>
</feature>
<dbReference type="EMBL" id="CAOQHR010000004">
    <property type="protein sequence ID" value="CAI6333021.1"/>
    <property type="molecule type" value="Genomic_DNA"/>
</dbReference>
<dbReference type="AlphaFoldDB" id="A0A9W4XPV1"/>
<proteinExistence type="predicted"/>